<dbReference type="NCBIfam" id="TIGR01891">
    <property type="entry name" value="amidohydrolases"/>
    <property type="match status" value="1"/>
</dbReference>
<dbReference type="RefSeq" id="WP_379935156.1">
    <property type="nucleotide sequence ID" value="NZ_JBHTHY010000011.1"/>
</dbReference>
<accession>A0ABW3B6W9</accession>
<keyword evidence="1" id="KW-0378">Hydrolase</keyword>
<dbReference type="PANTHER" id="PTHR11014:SF63">
    <property type="entry name" value="METALLOPEPTIDASE, PUTATIVE (AFU_ORTHOLOGUE AFUA_6G09600)-RELATED"/>
    <property type="match status" value="1"/>
</dbReference>
<proteinExistence type="predicted"/>
<dbReference type="Gene3D" id="3.40.630.10">
    <property type="entry name" value="Zn peptidases"/>
    <property type="match status" value="1"/>
</dbReference>
<sequence>MYALKNYFYYSLLIAVMFKGIYAHSQENTKRDSPICTEELYQNLLEVRSYLHANPELSGEEKITASFIQKYLLDLGLEVKSNIGGYGVVGILHGFKIGKRIAWRADIDAIPAHVKTEDKLEDTTQKSSHHCGHDIHTTIGLGLASALSDKKDEIEGTIYFIFQPSEENYQGAKSMIADGLFDMIHPDEIYAAHVSPMPVGLIATKPDYLFADYKQINLTFEKVENSSSLLKFAKECISEIQNVAPAGEFWQMQNLMHPDIGIGSPNTIFKDYITVEDNFEVVENSNEIRVSGYLSASTNELIQGIPERLTAKIATSSYSNELKKVEFKSDKFVYSNDRGNVTNDSTLVNKALNALSAIPDKSITALPLYGVMPDGRGDDFAYFQQEVPGVYFFIGGSNFEKGIVSMPHAPNFKVDEKVIKVGVEAFSSLILNRMQEE</sequence>
<keyword evidence="3" id="KW-1185">Reference proteome</keyword>
<protein>
    <submittedName>
        <fullName evidence="2">M20 family metallopeptidase</fullName>
    </submittedName>
</protein>
<evidence type="ECO:0000256" key="1">
    <source>
        <dbReference type="ARBA" id="ARBA00022801"/>
    </source>
</evidence>
<dbReference type="EMBL" id="JBHTHY010000011">
    <property type="protein sequence ID" value="MFD0798424.1"/>
    <property type="molecule type" value="Genomic_DNA"/>
</dbReference>
<organism evidence="2 3">
    <name type="scientific">Maribacter chungangensis</name>
    <dbReference type="NCBI Taxonomy" id="1069117"/>
    <lineage>
        <taxon>Bacteria</taxon>
        <taxon>Pseudomonadati</taxon>
        <taxon>Bacteroidota</taxon>
        <taxon>Flavobacteriia</taxon>
        <taxon>Flavobacteriales</taxon>
        <taxon>Flavobacteriaceae</taxon>
        <taxon>Maribacter</taxon>
    </lineage>
</organism>
<dbReference type="Pfam" id="PF01546">
    <property type="entry name" value="Peptidase_M20"/>
    <property type="match status" value="1"/>
</dbReference>
<evidence type="ECO:0000313" key="3">
    <source>
        <dbReference type="Proteomes" id="UP001597012"/>
    </source>
</evidence>
<dbReference type="Gene3D" id="3.30.70.360">
    <property type="match status" value="1"/>
</dbReference>
<dbReference type="PANTHER" id="PTHR11014">
    <property type="entry name" value="PEPTIDASE M20 FAMILY MEMBER"/>
    <property type="match status" value="1"/>
</dbReference>
<evidence type="ECO:0000313" key="2">
    <source>
        <dbReference type="EMBL" id="MFD0798424.1"/>
    </source>
</evidence>
<dbReference type="PIRSF" id="PIRSF005962">
    <property type="entry name" value="Pept_M20D_amidohydro"/>
    <property type="match status" value="1"/>
</dbReference>
<dbReference type="InterPro" id="IPR002933">
    <property type="entry name" value="Peptidase_M20"/>
</dbReference>
<dbReference type="SUPFAM" id="SSF53187">
    <property type="entry name" value="Zn-dependent exopeptidases"/>
    <property type="match status" value="1"/>
</dbReference>
<dbReference type="Proteomes" id="UP001597012">
    <property type="component" value="Unassembled WGS sequence"/>
</dbReference>
<name>A0ABW3B6W9_9FLAO</name>
<gene>
    <name evidence="2" type="ORF">ACFQZJ_13205</name>
</gene>
<dbReference type="InterPro" id="IPR017439">
    <property type="entry name" value="Amidohydrolase"/>
</dbReference>
<comment type="caution">
    <text evidence="2">The sequence shown here is derived from an EMBL/GenBank/DDBJ whole genome shotgun (WGS) entry which is preliminary data.</text>
</comment>
<reference evidence="3" key="1">
    <citation type="journal article" date="2019" name="Int. J. Syst. Evol. Microbiol.">
        <title>The Global Catalogue of Microorganisms (GCM) 10K type strain sequencing project: providing services to taxonomists for standard genome sequencing and annotation.</title>
        <authorList>
            <consortium name="The Broad Institute Genomics Platform"/>
            <consortium name="The Broad Institute Genome Sequencing Center for Infectious Disease"/>
            <person name="Wu L."/>
            <person name="Ma J."/>
        </authorList>
    </citation>
    <scope>NUCLEOTIDE SEQUENCE [LARGE SCALE GENOMIC DNA]</scope>
    <source>
        <strain evidence="3">CCUG 61948</strain>
    </source>
</reference>